<gene>
    <name evidence="1" type="ORF">EYF80_057263</name>
</gene>
<dbReference type="EMBL" id="SRLO01002612">
    <property type="protein sequence ID" value="TNN32577.1"/>
    <property type="molecule type" value="Genomic_DNA"/>
</dbReference>
<sequence length="86" mass="9165">MLWGVFEEERAVEGMRAAGGLRGLFEDYEDVHVERRGPGAMGSASEGSWISSGFLVSVPFTLKGPNRKRQLLAAPPLPPAPSAVGI</sequence>
<evidence type="ECO:0000313" key="2">
    <source>
        <dbReference type="Proteomes" id="UP000314294"/>
    </source>
</evidence>
<dbReference type="Proteomes" id="UP000314294">
    <property type="component" value="Unassembled WGS sequence"/>
</dbReference>
<keyword evidence="2" id="KW-1185">Reference proteome</keyword>
<comment type="caution">
    <text evidence="1">The sequence shown here is derived from an EMBL/GenBank/DDBJ whole genome shotgun (WGS) entry which is preliminary data.</text>
</comment>
<reference evidence="1 2" key="1">
    <citation type="submission" date="2019-03" db="EMBL/GenBank/DDBJ databases">
        <title>First draft genome of Liparis tanakae, snailfish: a comprehensive survey of snailfish specific genes.</title>
        <authorList>
            <person name="Kim W."/>
            <person name="Song I."/>
            <person name="Jeong J.-H."/>
            <person name="Kim D."/>
            <person name="Kim S."/>
            <person name="Ryu S."/>
            <person name="Song J.Y."/>
            <person name="Lee S.K."/>
        </authorList>
    </citation>
    <scope>NUCLEOTIDE SEQUENCE [LARGE SCALE GENOMIC DNA]</scope>
    <source>
        <tissue evidence="1">Muscle</tissue>
    </source>
</reference>
<proteinExistence type="predicted"/>
<accession>A0A4Z2EUH4</accession>
<name>A0A4Z2EUH4_9TELE</name>
<organism evidence="1 2">
    <name type="scientific">Liparis tanakae</name>
    <name type="common">Tanaka's snailfish</name>
    <dbReference type="NCBI Taxonomy" id="230148"/>
    <lineage>
        <taxon>Eukaryota</taxon>
        <taxon>Metazoa</taxon>
        <taxon>Chordata</taxon>
        <taxon>Craniata</taxon>
        <taxon>Vertebrata</taxon>
        <taxon>Euteleostomi</taxon>
        <taxon>Actinopterygii</taxon>
        <taxon>Neopterygii</taxon>
        <taxon>Teleostei</taxon>
        <taxon>Neoteleostei</taxon>
        <taxon>Acanthomorphata</taxon>
        <taxon>Eupercaria</taxon>
        <taxon>Perciformes</taxon>
        <taxon>Cottioidei</taxon>
        <taxon>Cottales</taxon>
        <taxon>Liparidae</taxon>
        <taxon>Liparis</taxon>
    </lineage>
</organism>
<dbReference type="AlphaFoldDB" id="A0A4Z2EUH4"/>
<evidence type="ECO:0000313" key="1">
    <source>
        <dbReference type="EMBL" id="TNN32577.1"/>
    </source>
</evidence>
<protein>
    <submittedName>
        <fullName evidence="1">Uncharacterized protein</fullName>
    </submittedName>
</protein>